<dbReference type="PROSITE" id="PS00741">
    <property type="entry name" value="DH_1"/>
    <property type="match status" value="1"/>
</dbReference>
<keyword evidence="5" id="KW-0472">Membrane</keyword>
<evidence type="ECO:0000256" key="1">
    <source>
        <dbReference type="ARBA" id="ARBA00022443"/>
    </source>
</evidence>
<protein>
    <recommendedName>
        <fullName evidence="10">DH domain-containing protein</fullName>
    </recommendedName>
</protein>
<dbReference type="AlphaFoldDB" id="A0A060Y7S0"/>
<dbReference type="STRING" id="8022.A0A060Y7S0"/>
<dbReference type="CDD" id="cd11857">
    <property type="entry name" value="SH3_DBS"/>
    <property type="match status" value="1"/>
</dbReference>
<evidence type="ECO:0000256" key="5">
    <source>
        <dbReference type="SAM" id="Phobius"/>
    </source>
</evidence>
<dbReference type="InterPro" id="IPR011993">
    <property type="entry name" value="PH-like_dom_sf"/>
</dbReference>
<accession>A0A060Y7S0</accession>
<evidence type="ECO:0000313" key="9">
    <source>
        <dbReference type="Proteomes" id="UP000193380"/>
    </source>
</evidence>
<dbReference type="Gene3D" id="1.20.900.10">
    <property type="entry name" value="Dbl homology (DH) domain"/>
    <property type="match status" value="1"/>
</dbReference>
<dbReference type="Proteomes" id="UP000193380">
    <property type="component" value="Unassembled WGS sequence"/>
</dbReference>
<dbReference type="GO" id="GO:0035025">
    <property type="term" value="P:positive regulation of Rho protein signal transduction"/>
    <property type="evidence" value="ECO:0007669"/>
    <property type="project" value="TreeGrafter"/>
</dbReference>
<dbReference type="InterPro" id="IPR036028">
    <property type="entry name" value="SH3-like_dom_sf"/>
</dbReference>
<dbReference type="InterPro" id="IPR001452">
    <property type="entry name" value="SH3_domain"/>
</dbReference>
<gene>
    <name evidence="8" type="ORF">GSONMT00032232001</name>
</gene>
<evidence type="ECO:0000313" key="8">
    <source>
        <dbReference type="EMBL" id="CDQ87751.1"/>
    </source>
</evidence>
<proteinExistence type="predicted"/>
<evidence type="ECO:0000256" key="4">
    <source>
        <dbReference type="PROSITE-ProRule" id="PRU00192"/>
    </source>
</evidence>
<dbReference type="SUPFAM" id="SSF48065">
    <property type="entry name" value="DBL homology domain (DH-domain)"/>
    <property type="match status" value="1"/>
</dbReference>
<dbReference type="Gene3D" id="2.30.29.30">
    <property type="entry name" value="Pleckstrin-homology domain (PH domain)/Phosphotyrosine-binding domain (PTB)"/>
    <property type="match status" value="1"/>
</dbReference>
<evidence type="ECO:0008006" key="10">
    <source>
        <dbReference type="Google" id="ProtNLM"/>
    </source>
</evidence>
<dbReference type="Pfam" id="PF00621">
    <property type="entry name" value="RhoGEF"/>
    <property type="match status" value="1"/>
</dbReference>
<keyword evidence="5" id="KW-1133">Transmembrane helix</keyword>
<dbReference type="InterPro" id="IPR001331">
    <property type="entry name" value="GDS_CDC24_CS"/>
</dbReference>
<feature type="transmembrane region" description="Helical" evidence="5">
    <location>
        <begin position="407"/>
        <end position="431"/>
    </location>
</feature>
<dbReference type="GO" id="GO:0035556">
    <property type="term" value="P:intracellular signal transduction"/>
    <property type="evidence" value="ECO:0007669"/>
    <property type="project" value="InterPro"/>
</dbReference>
<dbReference type="InterPro" id="IPR035899">
    <property type="entry name" value="DBL_dom_sf"/>
</dbReference>
<feature type="non-terminal residue" evidence="8">
    <location>
        <position position="648"/>
    </location>
</feature>
<dbReference type="Pfam" id="PF00018">
    <property type="entry name" value="SH3_1"/>
    <property type="match status" value="1"/>
</dbReference>
<dbReference type="InterPro" id="IPR055251">
    <property type="entry name" value="SOS1_NGEF_PH"/>
</dbReference>
<dbReference type="FunFam" id="2.30.29.30:FF:000078">
    <property type="entry name" value="Guanine nucleotide exchange factor DBS"/>
    <property type="match status" value="1"/>
</dbReference>
<dbReference type="PROSITE" id="PS50002">
    <property type="entry name" value="SH3"/>
    <property type="match status" value="1"/>
</dbReference>
<dbReference type="GO" id="GO:0005085">
    <property type="term" value="F:guanyl-nucleotide exchange factor activity"/>
    <property type="evidence" value="ECO:0007669"/>
    <property type="project" value="UniProtKB-KW"/>
</dbReference>
<dbReference type="Gene3D" id="2.30.30.40">
    <property type="entry name" value="SH3 Domains"/>
    <property type="match status" value="1"/>
</dbReference>
<dbReference type="PANTHER" id="PTHR22826">
    <property type="entry name" value="RHO GUANINE EXCHANGE FACTOR-RELATED"/>
    <property type="match status" value="1"/>
</dbReference>
<evidence type="ECO:0000256" key="2">
    <source>
        <dbReference type="ARBA" id="ARBA00022553"/>
    </source>
</evidence>
<keyword evidence="3" id="KW-0344">Guanine-nucleotide releasing factor</keyword>
<feature type="domain" description="SH3" evidence="6">
    <location>
        <begin position="531"/>
        <end position="594"/>
    </location>
</feature>
<organism evidence="8 9">
    <name type="scientific">Oncorhynchus mykiss</name>
    <name type="common">Rainbow trout</name>
    <name type="synonym">Salmo gairdneri</name>
    <dbReference type="NCBI Taxonomy" id="8022"/>
    <lineage>
        <taxon>Eukaryota</taxon>
        <taxon>Metazoa</taxon>
        <taxon>Chordata</taxon>
        <taxon>Craniata</taxon>
        <taxon>Vertebrata</taxon>
        <taxon>Euteleostomi</taxon>
        <taxon>Actinopterygii</taxon>
        <taxon>Neopterygii</taxon>
        <taxon>Teleostei</taxon>
        <taxon>Protacanthopterygii</taxon>
        <taxon>Salmoniformes</taxon>
        <taxon>Salmonidae</taxon>
        <taxon>Salmoninae</taxon>
        <taxon>Oncorhynchus</taxon>
    </lineage>
</organism>
<dbReference type="PaxDb" id="8022-A0A060Y7S0"/>
<dbReference type="EMBL" id="FR908128">
    <property type="protein sequence ID" value="CDQ87751.1"/>
    <property type="molecule type" value="Genomic_DNA"/>
</dbReference>
<dbReference type="CDD" id="cd00160">
    <property type="entry name" value="RhoGEF"/>
    <property type="match status" value="1"/>
</dbReference>
<dbReference type="InterPro" id="IPR035532">
    <property type="entry name" value="DBS_SH3"/>
</dbReference>
<dbReference type="SUPFAM" id="SSF50044">
    <property type="entry name" value="SH3-domain"/>
    <property type="match status" value="1"/>
</dbReference>
<feature type="transmembrane region" description="Helical" evidence="5">
    <location>
        <begin position="443"/>
        <end position="459"/>
    </location>
</feature>
<evidence type="ECO:0000259" key="6">
    <source>
        <dbReference type="PROSITE" id="PS50002"/>
    </source>
</evidence>
<name>A0A060Y7S0_ONCMY</name>
<dbReference type="InterPro" id="IPR051336">
    <property type="entry name" value="RhoGEF_Guanine_NuclExch_SF"/>
</dbReference>
<dbReference type="Pfam" id="PF22697">
    <property type="entry name" value="SOS1_NGEF_PH"/>
    <property type="match status" value="1"/>
</dbReference>
<keyword evidence="2" id="KW-0597">Phosphoprotein</keyword>
<evidence type="ECO:0000256" key="3">
    <source>
        <dbReference type="ARBA" id="ARBA00022658"/>
    </source>
</evidence>
<dbReference type="InterPro" id="IPR000219">
    <property type="entry name" value="DH_dom"/>
</dbReference>
<reference evidence="8" key="1">
    <citation type="journal article" date="2014" name="Nat. Commun.">
        <title>The rainbow trout genome provides novel insights into evolution after whole-genome duplication in vertebrates.</title>
        <authorList>
            <person name="Berthelot C."/>
            <person name="Brunet F."/>
            <person name="Chalopin D."/>
            <person name="Juanchich A."/>
            <person name="Bernard M."/>
            <person name="Noel B."/>
            <person name="Bento P."/>
            <person name="Da Silva C."/>
            <person name="Labadie K."/>
            <person name="Alberti A."/>
            <person name="Aury J.M."/>
            <person name="Louis A."/>
            <person name="Dehais P."/>
            <person name="Bardou P."/>
            <person name="Montfort J."/>
            <person name="Klopp C."/>
            <person name="Cabau C."/>
            <person name="Gaspin C."/>
            <person name="Thorgaard G.H."/>
            <person name="Boussaha M."/>
            <person name="Quillet E."/>
            <person name="Guyomard R."/>
            <person name="Galiana D."/>
            <person name="Bobe J."/>
            <person name="Volff J.N."/>
            <person name="Genet C."/>
            <person name="Wincker P."/>
            <person name="Jaillon O."/>
            <person name="Roest Crollius H."/>
            <person name="Guiguen Y."/>
        </authorList>
    </citation>
    <scope>NUCLEOTIDE SEQUENCE [LARGE SCALE GENOMIC DNA]</scope>
</reference>
<sequence length="648" mass="73369">MSISYPVFLFLVAHRSQETRNAEDNILNVENCRIVEVQVQNGGSRHGSLSEEEENLAVLRRHVMNELLETERAYVEELLCVLQGYAAEMDNPAMAHLLPSALLNRKDVLFGNMPEIYQFHKRTFLRELETYTDVPELVGRCFLERMGDLQIYEKYCQNKPRSESLWRQCSDCAFFQECQRKLEHKLGLDSYLLKPVQRITKYQLILKELLKYSKGCEGSEDLQEALSSILGILKAVNDSMHLIAITGYEGSLTELGRLLMQGSFSVWTEHKKGHAKVKDLARFKPMQRHLFLHEKALLFCKRREENGEGYEKAPSYSFKHSLNVSLFIVRHSVHLDDVADCYCFFSSEPGQTPHITLSRAKWLSTSSLLQAKRRGSVTICLGGTRCCTVSHWMLGLHVCSSWLFNHVLWVLIWYLWFCLRIYSVLCQWMCLHKVLTSYQCTDHLVLCMIVLVSTLPFLLNIKSSLLNSITLLLSFLLSFSLSYSPSLFPSPPLGWNKASFSMDVPEVHDGYSSAEDPMNSDLEDEGGRKLAVGDRFTVVADYEKEKGGPQDLSVKSGDMVQLIKEGGDGQWFVRNLGSNKDGWVAAANLLTLITESKSSQSLCSSGTLAPSVCLPLSLQSLSLGLCKRELYLATQIAILKSDRSVSVF</sequence>
<dbReference type="GO" id="GO:0005737">
    <property type="term" value="C:cytoplasm"/>
    <property type="evidence" value="ECO:0007669"/>
    <property type="project" value="TreeGrafter"/>
</dbReference>
<dbReference type="PROSITE" id="PS50010">
    <property type="entry name" value="DH_2"/>
    <property type="match status" value="1"/>
</dbReference>
<evidence type="ECO:0000259" key="7">
    <source>
        <dbReference type="PROSITE" id="PS50010"/>
    </source>
</evidence>
<dbReference type="SMART" id="SM00325">
    <property type="entry name" value="RhoGEF"/>
    <property type="match status" value="1"/>
</dbReference>
<keyword evidence="1 4" id="KW-0728">SH3 domain</keyword>
<dbReference type="SUPFAM" id="SSF50729">
    <property type="entry name" value="PH domain-like"/>
    <property type="match status" value="1"/>
</dbReference>
<feature type="domain" description="DH" evidence="7">
    <location>
        <begin position="59"/>
        <end position="239"/>
    </location>
</feature>
<dbReference type="SMART" id="SM00326">
    <property type="entry name" value="SH3"/>
    <property type="match status" value="1"/>
</dbReference>
<reference evidence="8" key="2">
    <citation type="submission" date="2014-03" db="EMBL/GenBank/DDBJ databases">
        <authorList>
            <person name="Genoscope - CEA"/>
        </authorList>
    </citation>
    <scope>NUCLEOTIDE SEQUENCE</scope>
</reference>
<dbReference type="PANTHER" id="PTHR22826:SF115">
    <property type="entry name" value="GUANINE NUCLEOTIDE EXCHANGE FACTOR DBS"/>
    <property type="match status" value="1"/>
</dbReference>
<keyword evidence="5" id="KW-0812">Transmembrane</keyword>